<keyword evidence="4 7" id="KW-0812">Transmembrane</keyword>
<name>A0A7Z0AAI0_9MICO</name>
<dbReference type="PANTHER" id="PTHR43744:SF12">
    <property type="entry name" value="ABC TRANSPORTER PERMEASE PROTEIN MG189-RELATED"/>
    <property type="match status" value="1"/>
</dbReference>
<evidence type="ECO:0000256" key="3">
    <source>
        <dbReference type="ARBA" id="ARBA00022475"/>
    </source>
</evidence>
<keyword evidence="5 7" id="KW-1133">Transmembrane helix</keyword>
<dbReference type="CDD" id="cd06261">
    <property type="entry name" value="TM_PBP2"/>
    <property type="match status" value="1"/>
</dbReference>
<evidence type="ECO:0000256" key="5">
    <source>
        <dbReference type="ARBA" id="ARBA00022989"/>
    </source>
</evidence>
<evidence type="ECO:0000259" key="8">
    <source>
        <dbReference type="PROSITE" id="PS50928"/>
    </source>
</evidence>
<evidence type="ECO:0000256" key="1">
    <source>
        <dbReference type="ARBA" id="ARBA00004651"/>
    </source>
</evidence>
<reference evidence="9 10" key="1">
    <citation type="submission" date="2020-07" db="EMBL/GenBank/DDBJ databases">
        <title>Sequencing the genomes of 1000 actinobacteria strains.</title>
        <authorList>
            <person name="Klenk H.-P."/>
        </authorList>
    </citation>
    <scope>NUCLEOTIDE SEQUENCE [LARGE SCALE GENOMIC DNA]</scope>
    <source>
        <strain evidence="9 10">DSM 26341</strain>
    </source>
</reference>
<dbReference type="SUPFAM" id="SSF161098">
    <property type="entry name" value="MetI-like"/>
    <property type="match status" value="1"/>
</dbReference>
<feature type="domain" description="ABC transmembrane type-1" evidence="8">
    <location>
        <begin position="76"/>
        <end position="266"/>
    </location>
</feature>
<keyword evidence="2 7" id="KW-0813">Transport</keyword>
<feature type="transmembrane region" description="Helical" evidence="7">
    <location>
        <begin position="82"/>
        <end position="101"/>
    </location>
</feature>
<evidence type="ECO:0000256" key="7">
    <source>
        <dbReference type="RuleBase" id="RU363032"/>
    </source>
</evidence>
<comment type="subcellular location">
    <subcellularLocation>
        <location evidence="1 7">Cell membrane</location>
        <topology evidence="1 7">Multi-pass membrane protein</topology>
    </subcellularLocation>
</comment>
<comment type="similarity">
    <text evidence="7">Belongs to the binding-protein-dependent transport system permease family.</text>
</comment>
<sequence length="280" mass="30741">MASSSMRVRPVGAAGVYMVLGAGALLTLAPFALSLMTALKTPEQAATEGPLTLPHPFTFDNFVQLFTGSHSFLTPLVVTFEMTAFILVGQMVFSVMAAYAFGRLTFPGRDAVFWIYLGTMLIPQVATVVPLYVMMSSVGLRNTFWGLVLPTLFGSPYAIFLLREHFRGIPDDIEDAARLDGAGTLRILWSIIVPMSRPILTTLVVITVVSQWNNFMWPLFVTSGPTWEVLTVATQNLQTQYTDNWTLVMAATTLSMAPLVALYLLTQRNIVNSISLTGFK</sequence>
<dbReference type="InterPro" id="IPR035906">
    <property type="entry name" value="MetI-like_sf"/>
</dbReference>
<proteinExistence type="inferred from homology"/>
<feature type="transmembrane region" description="Helical" evidence="7">
    <location>
        <begin position="245"/>
        <end position="265"/>
    </location>
</feature>
<dbReference type="AlphaFoldDB" id="A0A7Z0AAI0"/>
<evidence type="ECO:0000256" key="4">
    <source>
        <dbReference type="ARBA" id="ARBA00022692"/>
    </source>
</evidence>
<keyword evidence="10" id="KW-1185">Reference proteome</keyword>
<keyword evidence="3" id="KW-1003">Cell membrane</keyword>
<dbReference type="PROSITE" id="PS50928">
    <property type="entry name" value="ABC_TM1"/>
    <property type="match status" value="1"/>
</dbReference>
<dbReference type="Gene3D" id="1.10.3720.10">
    <property type="entry name" value="MetI-like"/>
    <property type="match status" value="1"/>
</dbReference>
<keyword evidence="6 7" id="KW-0472">Membrane</keyword>
<feature type="transmembrane region" description="Helical" evidence="7">
    <location>
        <begin position="187"/>
        <end position="209"/>
    </location>
</feature>
<keyword evidence="9" id="KW-0762">Sugar transport</keyword>
<feature type="transmembrane region" description="Helical" evidence="7">
    <location>
        <begin position="12"/>
        <end position="33"/>
    </location>
</feature>
<feature type="transmembrane region" description="Helical" evidence="7">
    <location>
        <begin position="113"/>
        <end position="132"/>
    </location>
</feature>
<organism evidence="9 10">
    <name type="scientific">Spelaeicoccus albus</name>
    <dbReference type="NCBI Taxonomy" id="1280376"/>
    <lineage>
        <taxon>Bacteria</taxon>
        <taxon>Bacillati</taxon>
        <taxon>Actinomycetota</taxon>
        <taxon>Actinomycetes</taxon>
        <taxon>Micrococcales</taxon>
        <taxon>Brevibacteriaceae</taxon>
        <taxon>Spelaeicoccus</taxon>
    </lineage>
</organism>
<evidence type="ECO:0000256" key="2">
    <source>
        <dbReference type="ARBA" id="ARBA00022448"/>
    </source>
</evidence>
<accession>A0A7Z0AAI0</accession>
<comment type="caution">
    <text evidence="9">The sequence shown here is derived from an EMBL/GenBank/DDBJ whole genome shotgun (WGS) entry which is preliminary data.</text>
</comment>
<dbReference type="Proteomes" id="UP000539111">
    <property type="component" value="Unassembled WGS sequence"/>
</dbReference>
<dbReference type="GO" id="GO:0005886">
    <property type="term" value="C:plasma membrane"/>
    <property type="evidence" value="ECO:0007669"/>
    <property type="project" value="UniProtKB-SubCell"/>
</dbReference>
<gene>
    <name evidence="9" type="ORF">BJY26_000922</name>
</gene>
<dbReference type="Pfam" id="PF00528">
    <property type="entry name" value="BPD_transp_1"/>
    <property type="match status" value="1"/>
</dbReference>
<feature type="transmembrane region" description="Helical" evidence="7">
    <location>
        <begin position="144"/>
        <end position="162"/>
    </location>
</feature>
<dbReference type="RefSeq" id="WP_237249105.1">
    <property type="nucleotide sequence ID" value="NZ_JACBZP010000001.1"/>
</dbReference>
<dbReference type="EMBL" id="JACBZP010000001">
    <property type="protein sequence ID" value="NYI66616.1"/>
    <property type="molecule type" value="Genomic_DNA"/>
</dbReference>
<dbReference type="GO" id="GO:0055085">
    <property type="term" value="P:transmembrane transport"/>
    <property type="evidence" value="ECO:0007669"/>
    <property type="project" value="InterPro"/>
</dbReference>
<dbReference type="PANTHER" id="PTHR43744">
    <property type="entry name" value="ABC TRANSPORTER PERMEASE PROTEIN MG189-RELATED-RELATED"/>
    <property type="match status" value="1"/>
</dbReference>
<evidence type="ECO:0000256" key="6">
    <source>
        <dbReference type="ARBA" id="ARBA00023136"/>
    </source>
</evidence>
<evidence type="ECO:0000313" key="10">
    <source>
        <dbReference type="Proteomes" id="UP000539111"/>
    </source>
</evidence>
<protein>
    <submittedName>
        <fullName evidence="9">Multiple sugar transport system permease protein</fullName>
    </submittedName>
</protein>
<dbReference type="InterPro" id="IPR000515">
    <property type="entry name" value="MetI-like"/>
</dbReference>
<evidence type="ECO:0000313" key="9">
    <source>
        <dbReference type="EMBL" id="NYI66616.1"/>
    </source>
</evidence>